<dbReference type="Proteomes" id="UP000054217">
    <property type="component" value="Unassembled WGS sequence"/>
</dbReference>
<dbReference type="InParanoid" id="A0A0C3JB51"/>
<evidence type="ECO:0000313" key="2">
    <source>
        <dbReference type="Proteomes" id="UP000054217"/>
    </source>
</evidence>
<sequence>MPSVAVDWLYNNWMAVIPMIVEPYLQYMAETVGKPLITYNKPLSGCQAGCELKHSSLLCLYFDHA</sequence>
<keyword evidence="2" id="KW-1185">Reference proteome</keyword>
<evidence type="ECO:0000313" key="1">
    <source>
        <dbReference type="EMBL" id="KIO06298.1"/>
    </source>
</evidence>
<dbReference type="OrthoDB" id="2691413at2759"/>
<accession>A0A0C3JB51</accession>
<name>A0A0C3JB51_PISTI</name>
<protein>
    <submittedName>
        <fullName evidence="1">Uncharacterized protein</fullName>
    </submittedName>
</protein>
<reference evidence="1 2" key="1">
    <citation type="submission" date="2014-04" db="EMBL/GenBank/DDBJ databases">
        <authorList>
            <consortium name="DOE Joint Genome Institute"/>
            <person name="Kuo A."/>
            <person name="Kohler A."/>
            <person name="Costa M.D."/>
            <person name="Nagy L.G."/>
            <person name="Floudas D."/>
            <person name="Copeland A."/>
            <person name="Barry K.W."/>
            <person name="Cichocki N."/>
            <person name="Veneault-Fourrey C."/>
            <person name="LaButti K."/>
            <person name="Lindquist E.A."/>
            <person name="Lipzen A."/>
            <person name="Lundell T."/>
            <person name="Morin E."/>
            <person name="Murat C."/>
            <person name="Sun H."/>
            <person name="Tunlid A."/>
            <person name="Henrissat B."/>
            <person name="Grigoriev I.V."/>
            <person name="Hibbett D.S."/>
            <person name="Martin F."/>
            <person name="Nordberg H.P."/>
            <person name="Cantor M.N."/>
            <person name="Hua S.X."/>
        </authorList>
    </citation>
    <scope>NUCLEOTIDE SEQUENCE [LARGE SCALE GENOMIC DNA]</scope>
    <source>
        <strain evidence="1 2">Marx 270</strain>
    </source>
</reference>
<dbReference type="EMBL" id="KN831963">
    <property type="protein sequence ID" value="KIO06298.1"/>
    <property type="molecule type" value="Genomic_DNA"/>
</dbReference>
<organism evidence="1 2">
    <name type="scientific">Pisolithus tinctorius Marx 270</name>
    <dbReference type="NCBI Taxonomy" id="870435"/>
    <lineage>
        <taxon>Eukaryota</taxon>
        <taxon>Fungi</taxon>
        <taxon>Dikarya</taxon>
        <taxon>Basidiomycota</taxon>
        <taxon>Agaricomycotina</taxon>
        <taxon>Agaricomycetes</taxon>
        <taxon>Agaricomycetidae</taxon>
        <taxon>Boletales</taxon>
        <taxon>Sclerodermatineae</taxon>
        <taxon>Pisolithaceae</taxon>
        <taxon>Pisolithus</taxon>
    </lineage>
</organism>
<gene>
    <name evidence="1" type="ORF">M404DRAFT_139016</name>
</gene>
<dbReference type="AlphaFoldDB" id="A0A0C3JB51"/>
<proteinExistence type="predicted"/>
<reference evidence="2" key="2">
    <citation type="submission" date="2015-01" db="EMBL/GenBank/DDBJ databases">
        <title>Evolutionary Origins and Diversification of the Mycorrhizal Mutualists.</title>
        <authorList>
            <consortium name="DOE Joint Genome Institute"/>
            <consortium name="Mycorrhizal Genomics Consortium"/>
            <person name="Kohler A."/>
            <person name="Kuo A."/>
            <person name="Nagy L.G."/>
            <person name="Floudas D."/>
            <person name="Copeland A."/>
            <person name="Barry K.W."/>
            <person name="Cichocki N."/>
            <person name="Veneault-Fourrey C."/>
            <person name="LaButti K."/>
            <person name="Lindquist E.A."/>
            <person name="Lipzen A."/>
            <person name="Lundell T."/>
            <person name="Morin E."/>
            <person name="Murat C."/>
            <person name="Riley R."/>
            <person name="Ohm R."/>
            <person name="Sun H."/>
            <person name="Tunlid A."/>
            <person name="Henrissat B."/>
            <person name="Grigoriev I.V."/>
            <person name="Hibbett D.S."/>
            <person name="Martin F."/>
        </authorList>
    </citation>
    <scope>NUCLEOTIDE SEQUENCE [LARGE SCALE GENOMIC DNA]</scope>
    <source>
        <strain evidence="2">Marx 270</strain>
    </source>
</reference>
<dbReference type="HOGENOM" id="CLU_191666_1_0_1"/>